<comment type="similarity">
    <text evidence="1">Belongs to the metallophosphoesterase superfamily. YfcE family.</text>
</comment>
<dbReference type="PANTHER" id="PTHR42850">
    <property type="entry name" value="METALLOPHOSPHOESTERASE"/>
    <property type="match status" value="1"/>
</dbReference>
<accession>A0A537IY15</accession>
<dbReference type="AlphaFoldDB" id="A0A537IY15"/>
<dbReference type="SUPFAM" id="SSF56300">
    <property type="entry name" value="Metallo-dependent phosphatases"/>
    <property type="match status" value="1"/>
</dbReference>
<proteinExistence type="inferred from homology"/>
<dbReference type="InterPro" id="IPR050126">
    <property type="entry name" value="Ap4A_hydrolase"/>
</dbReference>
<evidence type="ECO:0000313" key="3">
    <source>
        <dbReference type="EMBL" id="TMI76214.1"/>
    </source>
</evidence>
<dbReference type="InterPro" id="IPR029052">
    <property type="entry name" value="Metallo-depent_PP-like"/>
</dbReference>
<dbReference type="Gene3D" id="3.60.21.10">
    <property type="match status" value="1"/>
</dbReference>
<dbReference type="InterPro" id="IPR011152">
    <property type="entry name" value="Pesterase_MJ0912"/>
</dbReference>
<dbReference type="EMBL" id="VBAP01000027">
    <property type="protein sequence ID" value="TMI76214.1"/>
    <property type="molecule type" value="Genomic_DNA"/>
</dbReference>
<organism evidence="3 4">
    <name type="scientific">Candidatus Segetimicrobium genomatis</name>
    <dbReference type="NCBI Taxonomy" id="2569760"/>
    <lineage>
        <taxon>Bacteria</taxon>
        <taxon>Bacillati</taxon>
        <taxon>Candidatus Sysuimicrobiota</taxon>
        <taxon>Candidatus Sysuimicrobiia</taxon>
        <taxon>Candidatus Sysuimicrobiales</taxon>
        <taxon>Candidatus Segetimicrobiaceae</taxon>
        <taxon>Candidatus Segetimicrobium</taxon>
    </lineage>
</organism>
<dbReference type="GO" id="GO:0016791">
    <property type="term" value="F:phosphatase activity"/>
    <property type="evidence" value="ECO:0007669"/>
    <property type="project" value="TreeGrafter"/>
</dbReference>
<dbReference type="PIRSF" id="PIRSF000883">
    <property type="entry name" value="Pesterase_MJ0912"/>
    <property type="match status" value="1"/>
</dbReference>
<comment type="caution">
    <text evidence="3">The sequence shown here is derived from an EMBL/GenBank/DDBJ whole genome shotgun (WGS) entry which is preliminary data.</text>
</comment>
<dbReference type="GO" id="GO:0005737">
    <property type="term" value="C:cytoplasm"/>
    <property type="evidence" value="ECO:0007669"/>
    <property type="project" value="TreeGrafter"/>
</dbReference>
<feature type="domain" description="Calcineurin-like phosphoesterase" evidence="2">
    <location>
        <begin position="1"/>
        <end position="209"/>
    </location>
</feature>
<dbReference type="CDD" id="cd00838">
    <property type="entry name" value="MPP_superfamily"/>
    <property type="match status" value="1"/>
</dbReference>
<evidence type="ECO:0000313" key="4">
    <source>
        <dbReference type="Proteomes" id="UP000318834"/>
    </source>
</evidence>
<sequence>MPYAIISDIHANLEALDVVLADIAARRPDAVVCLGDFVGYGPDPVPCVDRVRPLLRAAVVGNHDVAALETQDAVAAKFNPFAYEAVVWTRRQLTEPVRGYLEGLPRRATPDGFLCVHGSVRDPIEEYIFDIATARASFDAAPFVLCLVGHTHVPAVFTQAGEAVIGEPLLPGRSLQLQSDRRYIINAGSVGQPRDGDPRAAYLWLDTDEHIATLVRLEYPVARTQEKMMAAGLPAMLAERLAYGR</sequence>
<name>A0A537IY15_9BACT</name>
<dbReference type="PANTHER" id="PTHR42850:SF2">
    <property type="entry name" value="BLL5683 PROTEIN"/>
    <property type="match status" value="1"/>
</dbReference>
<dbReference type="Proteomes" id="UP000318834">
    <property type="component" value="Unassembled WGS sequence"/>
</dbReference>
<protein>
    <submittedName>
        <fullName evidence="3">Metallophosphoesterase family protein</fullName>
    </submittedName>
</protein>
<gene>
    <name evidence="3" type="ORF">E6H05_04365</name>
</gene>
<evidence type="ECO:0000259" key="2">
    <source>
        <dbReference type="Pfam" id="PF12850"/>
    </source>
</evidence>
<evidence type="ECO:0000256" key="1">
    <source>
        <dbReference type="ARBA" id="ARBA00008950"/>
    </source>
</evidence>
<reference evidence="3 4" key="1">
    <citation type="journal article" date="2019" name="Nat. Microbiol.">
        <title>Mediterranean grassland soil C-N compound turnover is dependent on rainfall and depth, and is mediated by genomically divergent microorganisms.</title>
        <authorList>
            <person name="Diamond S."/>
            <person name="Andeer P.F."/>
            <person name="Li Z."/>
            <person name="Crits-Christoph A."/>
            <person name="Burstein D."/>
            <person name="Anantharaman K."/>
            <person name="Lane K.R."/>
            <person name="Thomas B.C."/>
            <person name="Pan C."/>
            <person name="Northen T.R."/>
            <person name="Banfield J.F."/>
        </authorList>
    </citation>
    <scope>NUCLEOTIDE SEQUENCE [LARGE SCALE GENOMIC DNA]</scope>
    <source>
        <strain evidence="3">NP_8</strain>
    </source>
</reference>
<dbReference type="InterPro" id="IPR024654">
    <property type="entry name" value="Calcineurin-like_PHP_lpxH"/>
</dbReference>
<dbReference type="Pfam" id="PF12850">
    <property type="entry name" value="Metallophos_2"/>
    <property type="match status" value="1"/>
</dbReference>